<dbReference type="GO" id="GO:0008237">
    <property type="term" value="F:metallopeptidase activity"/>
    <property type="evidence" value="ECO:0007669"/>
    <property type="project" value="UniProtKB-KW"/>
</dbReference>
<name>A0A2T3P6D9_9GAMM</name>
<sequence length="286" mass="31894">MYRLVLLSCLLFSFGSVSLSVVASPWEKVSEPSKGDSESIGTYSNGCMAGGEALPLQGDGYQVIRSHRGRYYGHQEMIVFLQQLSKQVNELELGNLLVGDIAMPRGGRFSSGHASHQTGLDADIWLKITDKPLDKNALVEAQPLPMVHIKDYKINKANWSDKQALLVQLAAADERVARIFVHPVIKEQLCKREWKQRDWLQKVRPWWGHYYHFHVRLHCPEGSDNCKAQKAPPAGDGCGAELASWKPKPKVKSDKKKTAAKATATNTTKKKKPVKIPPAQCMALLK</sequence>
<dbReference type="AlphaFoldDB" id="A0A2T3P6D9"/>
<dbReference type="Gene3D" id="3.30.1380.10">
    <property type="match status" value="1"/>
</dbReference>
<evidence type="ECO:0000313" key="12">
    <source>
        <dbReference type="Proteomes" id="UP000240481"/>
    </source>
</evidence>
<organism evidence="11 12">
    <name type="scientific">Photobacterium swingsii</name>
    <dbReference type="NCBI Taxonomy" id="680026"/>
    <lineage>
        <taxon>Bacteria</taxon>
        <taxon>Pseudomonadati</taxon>
        <taxon>Pseudomonadota</taxon>
        <taxon>Gammaproteobacteria</taxon>
        <taxon>Vibrionales</taxon>
        <taxon>Vibrionaceae</taxon>
        <taxon>Photobacterium</taxon>
    </lineage>
</organism>
<evidence type="ECO:0000256" key="6">
    <source>
        <dbReference type="ARBA" id="ARBA00022833"/>
    </source>
</evidence>
<feature type="disulfide bond" evidence="8">
    <location>
        <begin position="219"/>
        <end position="226"/>
    </location>
</feature>
<evidence type="ECO:0000256" key="5">
    <source>
        <dbReference type="ARBA" id="ARBA00022801"/>
    </source>
</evidence>
<dbReference type="OrthoDB" id="1467367at2"/>
<dbReference type="STRING" id="680026.AB733_06760"/>
<dbReference type="GO" id="GO:0004252">
    <property type="term" value="F:serine-type endopeptidase activity"/>
    <property type="evidence" value="ECO:0007669"/>
    <property type="project" value="InterPro"/>
</dbReference>
<dbReference type="EMBL" id="PYLZ01000006">
    <property type="protein sequence ID" value="PSW24155.1"/>
    <property type="molecule type" value="Genomic_DNA"/>
</dbReference>
<dbReference type="GO" id="GO:0030288">
    <property type="term" value="C:outer membrane-bounded periplasmic space"/>
    <property type="evidence" value="ECO:0007669"/>
    <property type="project" value="InterPro"/>
</dbReference>
<accession>A0A2T3P6D9</accession>
<dbReference type="SUPFAM" id="SSF55166">
    <property type="entry name" value="Hedgehog/DD-peptidase"/>
    <property type="match status" value="1"/>
</dbReference>
<comment type="caution">
    <text evidence="11">The sequence shown here is derived from an EMBL/GenBank/DDBJ whole genome shotgun (WGS) entry which is preliminary data.</text>
</comment>
<dbReference type="Proteomes" id="UP000240481">
    <property type="component" value="Unassembled WGS sequence"/>
</dbReference>
<evidence type="ECO:0000256" key="4">
    <source>
        <dbReference type="ARBA" id="ARBA00022764"/>
    </source>
</evidence>
<feature type="compositionally biased region" description="Basic residues" evidence="9">
    <location>
        <begin position="247"/>
        <end position="259"/>
    </location>
</feature>
<keyword evidence="12" id="KW-1185">Reference proteome</keyword>
<evidence type="ECO:0000256" key="10">
    <source>
        <dbReference type="SAM" id="SignalP"/>
    </source>
</evidence>
<dbReference type="InterPro" id="IPR005073">
    <property type="entry name" value="Peptidase_M74"/>
</dbReference>
<feature type="signal peptide" evidence="10">
    <location>
        <begin position="1"/>
        <end position="23"/>
    </location>
</feature>
<dbReference type="RefSeq" id="WP_084711740.1">
    <property type="nucleotide sequence ID" value="NZ_AP024852.1"/>
</dbReference>
<keyword evidence="7" id="KW-0482">Metalloprotease</keyword>
<keyword evidence="8" id="KW-1015">Disulfide bond</keyword>
<evidence type="ECO:0000313" key="11">
    <source>
        <dbReference type="EMBL" id="PSW24155.1"/>
    </source>
</evidence>
<dbReference type="NCBIfam" id="NF006947">
    <property type="entry name" value="PRK09429.1"/>
    <property type="match status" value="1"/>
</dbReference>
<dbReference type="GO" id="GO:0046872">
    <property type="term" value="F:metal ion binding"/>
    <property type="evidence" value="ECO:0007669"/>
    <property type="project" value="UniProtKB-KW"/>
</dbReference>
<keyword evidence="1" id="KW-0645">Protease</keyword>
<evidence type="ECO:0000256" key="8">
    <source>
        <dbReference type="PIRSR" id="PIRSR018455-2"/>
    </source>
</evidence>
<reference evidence="11 12" key="1">
    <citation type="submission" date="2018-01" db="EMBL/GenBank/DDBJ databases">
        <title>Whole genome sequencing of Histamine producing bacteria.</title>
        <authorList>
            <person name="Butler K."/>
        </authorList>
    </citation>
    <scope>NUCLEOTIDE SEQUENCE [LARGE SCALE GENOMIC DNA]</scope>
    <source>
        <strain evidence="11 12">DSM 24669</strain>
    </source>
</reference>
<keyword evidence="2" id="KW-0479">Metal-binding</keyword>
<dbReference type="InterPro" id="IPR009045">
    <property type="entry name" value="Zn_M74/Hedgehog-like"/>
</dbReference>
<keyword evidence="4" id="KW-0574">Periplasm</keyword>
<evidence type="ECO:0000256" key="1">
    <source>
        <dbReference type="ARBA" id="ARBA00022670"/>
    </source>
</evidence>
<protein>
    <submittedName>
        <fullName evidence="11">Penicillin-insensitive murein endopeptidase</fullName>
    </submittedName>
</protein>
<dbReference type="GO" id="GO:0006508">
    <property type="term" value="P:proteolysis"/>
    <property type="evidence" value="ECO:0007669"/>
    <property type="project" value="UniProtKB-KW"/>
</dbReference>
<keyword evidence="6" id="KW-0862">Zinc</keyword>
<feature type="chain" id="PRO_5015531521" evidence="10">
    <location>
        <begin position="24"/>
        <end position="286"/>
    </location>
</feature>
<evidence type="ECO:0000256" key="2">
    <source>
        <dbReference type="ARBA" id="ARBA00022723"/>
    </source>
</evidence>
<gene>
    <name evidence="11" type="ORF">C9I94_12515</name>
</gene>
<feature type="disulfide bond" evidence="8">
    <location>
        <begin position="190"/>
        <end position="238"/>
    </location>
</feature>
<proteinExistence type="predicted"/>
<dbReference type="Pfam" id="PF03411">
    <property type="entry name" value="Peptidase_M74"/>
    <property type="match status" value="1"/>
</dbReference>
<dbReference type="PIRSF" id="PIRSF018455">
    <property type="entry name" value="MepA"/>
    <property type="match status" value="1"/>
</dbReference>
<keyword evidence="5" id="KW-0378">Hydrolase</keyword>
<evidence type="ECO:0000256" key="7">
    <source>
        <dbReference type="ARBA" id="ARBA00023049"/>
    </source>
</evidence>
<evidence type="ECO:0000256" key="3">
    <source>
        <dbReference type="ARBA" id="ARBA00022729"/>
    </source>
</evidence>
<feature type="region of interest" description="Disordered" evidence="9">
    <location>
        <begin position="230"/>
        <end position="275"/>
    </location>
</feature>
<evidence type="ECO:0000256" key="9">
    <source>
        <dbReference type="SAM" id="MobiDB-lite"/>
    </source>
</evidence>
<keyword evidence="3 10" id="KW-0732">Signal</keyword>